<organism evidence="1 2">
    <name type="scientific">Pelagirhabdus alkalitolerans</name>
    <dbReference type="NCBI Taxonomy" id="1612202"/>
    <lineage>
        <taxon>Bacteria</taxon>
        <taxon>Bacillati</taxon>
        <taxon>Bacillota</taxon>
        <taxon>Bacilli</taxon>
        <taxon>Bacillales</taxon>
        <taxon>Bacillaceae</taxon>
        <taxon>Pelagirhabdus</taxon>
    </lineage>
</organism>
<dbReference type="EMBL" id="FMYI01000006">
    <property type="protein sequence ID" value="SDC31644.1"/>
    <property type="molecule type" value="Genomic_DNA"/>
</dbReference>
<name>A0A1G6KL09_9BACI</name>
<proteinExistence type="predicted"/>
<keyword evidence="2" id="KW-1185">Reference proteome</keyword>
<protein>
    <submittedName>
        <fullName evidence="1">Uncharacterized protein</fullName>
    </submittedName>
</protein>
<dbReference type="STRING" id="1612202.SAMN05421734_106126"/>
<accession>A0A1G6KL09</accession>
<reference evidence="2" key="1">
    <citation type="submission" date="2016-09" db="EMBL/GenBank/DDBJ databases">
        <authorList>
            <person name="Varghese N."/>
            <person name="Submissions S."/>
        </authorList>
    </citation>
    <scope>NUCLEOTIDE SEQUENCE [LARGE SCALE GENOMIC DNA]</scope>
    <source>
        <strain evidence="2">S5</strain>
    </source>
</reference>
<dbReference type="Proteomes" id="UP000242949">
    <property type="component" value="Unassembled WGS sequence"/>
</dbReference>
<gene>
    <name evidence="1" type="ORF">SAMN05421734_106126</name>
</gene>
<evidence type="ECO:0000313" key="2">
    <source>
        <dbReference type="Proteomes" id="UP000242949"/>
    </source>
</evidence>
<sequence length="38" mass="4521">MRCINLDTYDIMYKELVLTNDVDYSLNLYEKLEGVAYV</sequence>
<dbReference type="AlphaFoldDB" id="A0A1G6KL09"/>
<evidence type="ECO:0000313" key="1">
    <source>
        <dbReference type="EMBL" id="SDC31644.1"/>
    </source>
</evidence>